<proteinExistence type="inferred from homology"/>
<evidence type="ECO:0000256" key="3">
    <source>
        <dbReference type="ARBA" id="ARBA00022475"/>
    </source>
</evidence>
<dbReference type="OrthoDB" id="117354at2157"/>
<dbReference type="EMBL" id="JWHL01000012">
    <property type="protein sequence ID" value="MBR1369378.1"/>
    <property type="molecule type" value="Genomic_DNA"/>
</dbReference>
<dbReference type="PANTHER" id="PTHR45715">
    <property type="entry name" value="ATPASE H+-TRANSPORTING V1 SUBUNIT E1A-RELATED"/>
    <property type="match status" value="1"/>
</dbReference>
<dbReference type="RefSeq" id="WP_211531083.1">
    <property type="nucleotide sequence ID" value="NZ_JWHL01000012.1"/>
</dbReference>
<keyword evidence="9" id="KW-1185">Reference proteome</keyword>
<dbReference type="InterPro" id="IPR038495">
    <property type="entry name" value="ATPase_E_C"/>
</dbReference>
<keyword evidence="2" id="KW-0813">Transport</keyword>
<dbReference type="Gene3D" id="3.30.2320.30">
    <property type="entry name" value="ATP synthase, E subunit, C-terminal"/>
    <property type="match status" value="1"/>
</dbReference>
<evidence type="ECO:0000313" key="9">
    <source>
        <dbReference type="Proteomes" id="UP000730161"/>
    </source>
</evidence>
<keyword evidence="4" id="KW-0375">Hydrogen ion transport</keyword>
<keyword evidence="7" id="KW-0066">ATP synthesis</keyword>
<dbReference type="InterPro" id="IPR002842">
    <property type="entry name" value="ATPase_V1_Esu"/>
</dbReference>
<keyword evidence="6" id="KW-0472">Membrane</keyword>
<dbReference type="GO" id="GO:0006754">
    <property type="term" value="P:ATP biosynthetic process"/>
    <property type="evidence" value="ECO:0007669"/>
    <property type="project" value="UniProtKB-KW"/>
</dbReference>
<evidence type="ECO:0000313" key="8">
    <source>
        <dbReference type="EMBL" id="MBR1369378.1"/>
    </source>
</evidence>
<dbReference type="GO" id="GO:0046961">
    <property type="term" value="F:proton-transporting ATPase activity, rotational mechanism"/>
    <property type="evidence" value="ECO:0007669"/>
    <property type="project" value="InterPro"/>
</dbReference>
<accession>A0A8J7WAX0</accession>
<evidence type="ECO:0000256" key="4">
    <source>
        <dbReference type="ARBA" id="ARBA00022781"/>
    </source>
</evidence>
<evidence type="ECO:0000256" key="2">
    <source>
        <dbReference type="ARBA" id="ARBA00022448"/>
    </source>
</evidence>
<dbReference type="Pfam" id="PF01991">
    <property type="entry name" value="vATP-synt_E"/>
    <property type="match status" value="1"/>
</dbReference>
<comment type="similarity">
    <text evidence="1">Belongs to the V-ATPase E subunit family.</text>
</comment>
<reference evidence="8" key="1">
    <citation type="submission" date="2014-12" db="EMBL/GenBank/DDBJ databases">
        <authorList>
            <person name="Huang H.-H."/>
            <person name="Chen S.-C."/>
            <person name="Lai M.-C."/>
        </authorList>
    </citation>
    <scope>NUCLEOTIDE SEQUENCE</scope>
    <source>
        <strain evidence="8">K1F9705b</strain>
    </source>
</reference>
<protein>
    <recommendedName>
        <fullName evidence="10">V-ATPase subunit E</fullName>
    </recommendedName>
</protein>
<dbReference type="AlphaFoldDB" id="A0A8J7WAX0"/>
<dbReference type="GO" id="GO:0033178">
    <property type="term" value="C:proton-transporting two-sector ATPase complex, catalytic domain"/>
    <property type="evidence" value="ECO:0007669"/>
    <property type="project" value="InterPro"/>
</dbReference>
<evidence type="ECO:0000256" key="7">
    <source>
        <dbReference type="ARBA" id="ARBA00023310"/>
    </source>
</evidence>
<evidence type="ECO:0000256" key="6">
    <source>
        <dbReference type="ARBA" id="ARBA00023136"/>
    </source>
</evidence>
<keyword evidence="3" id="KW-1003">Cell membrane</keyword>
<evidence type="ECO:0000256" key="1">
    <source>
        <dbReference type="ARBA" id="ARBA00005901"/>
    </source>
</evidence>
<dbReference type="Proteomes" id="UP000730161">
    <property type="component" value="Unassembled WGS sequence"/>
</dbReference>
<dbReference type="SUPFAM" id="SSF160527">
    <property type="entry name" value="V-type ATPase subunit E-like"/>
    <property type="match status" value="1"/>
</dbReference>
<sequence>MYEHLIETVELSAEEKIREIQQTTGSLAERIREEARAEGEKVRDQHYAAAERAIALERSAILTARERNKLDILRTKDDVFQKTFNEAEKKLETIRDDPRYRTFLDKVITGLSGEMEGAFTLHVDERDLELCKGIVAYHGLEITLIPDISCMGGVIARSSDGFLTVQNTLESRLQRSKEVLRSEVFRILNGG</sequence>
<evidence type="ECO:0000256" key="5">
    <source>
        <dbReference type="ARBA" id="ARBA00023065"/>
    </source>
</evidence>
<evidence type="ECO:0008006" key="10">
    <source>
        <dbReference type="Google" id="ProtNLM"/>
    </source>
</evidence>
<name>A0A8J7WAX0_9EURY</name>
<gene>
    <name evidence="8" type="ORF">RJ53_07680</name>
</gene>
<organism evidence="8 9">
    <name type="scientific">Methanocalculus chunghsingensis</name>
    <dbReference type="NCBI Taxonomy" id="156457"/>
    <lineage>
        <taxon>Archaea</taxon>
        <taxon>Methanobacteriati</taxon>
        <taxon>Methanobacteriota</taxon>
        <taxon>Stenosarchaea group</taxon>
        <taxon>Methanomicrobia</taxon>
        <taxon>Methanomicrobiales</taxon>
        <taxon>Methanocalculaceae</taxon>
        <taxon>Methanocalculus</taxon>
    </lineage>
</organism>
<keyword evidence="5" id="KW-0406">Ion transport</keyword>
<comment type="caution">
    <text evidence="8">The sequence shown here is derived from an EMBL/GenBank/DDBJ whole genome shotgun (WGS) entry which is preliminary data.</text>
</comment>